<evidence type="ECO:0000313" key="2">
    <source>
        <dbReference type="EMBL" id="ADD41179.1"/>
    </source>
</evidence>
<dbReference type="STRING" id="446470.Snas_1475"/>
<keyword evidence="3" id="KW-1185">Reference proteome</keyword>
<gene>
    <name evidence="2" type="ordered locus">Snas_1475</name>
</gene>
<organism evidence="2 3">
    <name type="scientific">Stackebrandtia nassauensis (strain DSM 44728 / CIP 108903 / NRRL B-16338 / NBRC 102104 / LLR-40K-21)</name>
    <dbReference type="NCBI Taxonomy" id="446470"/>
    <lineage>
        <taxon>Bacteria</taxon>
        <taxon>Bacillati</taxon>
        <taxon>Actinomycetota</taxon>
        <taxon>Actinomycetes</taxon>
        <taxon>Glycomycetales</taxon>
        <taxon>Glycomycetaceae</taxon>
        <taxon>Stackebrandtia</taxon>
    </lineage>
</organism>
<feature type="domain" description="Transcription regulator PadR N-terminal" evidence="1">
    <location>
        <begin position="14"/>
        <end position="87"/>
    </location>
</feature>
<dbReference type="PANTHER" id="PTHR33169:SF13">
    <property type="entry name" value="PADR-FAMILY TRANSCRIPTIONAL REGULATOR"/>
    <property type="match status" value="1"/>
</dbReference>
<dbReference type="SUPFAM" id="SSF46785">
    <property type="entry name" value="Winged helix' DNA-binding domain"/>
    <property type="match status" value="1"/>
</dbReference>
<dbReference type="InterPro" id="IPR036390">
    <property type="entry name" value="WH_DNA-bd_sf"/>
</dbReference>
<name>D3PVC6_STANL</name>
<evidence type="ECO:0000313" key="3">
    <source>
        <dbReference type="Proteomes" id="UP000000844"/>
    </source>
</evidence>
<evidence type="ECO:0000259" key="1">
    <source>
        <dbReference type="Pfam" id="PF03551"/>
    </source>
</evidence>
<proteinExistence type="predicted"/>
<dbReference type="Pfam" id="PF03551">
    <property type="entry name" value="PadR"/>
    <property type="match status" value="1"/>
</dbReference>
<dbReference type="HOGENOM" id="CLU_063440_4_0_11"/>
<accession>D3PVC6</accession>
<reference evidence="2 3" key="1">
    <citation type="journal article" date="2009" name="Stand. Genomic Sci.">
        <title>Complete genome sequence of Stackebrandtia nassauensis type strain (LLR-40K-21).</title>
        <authorList>
            <person name="Munk C."/>
            <person name="Lapidus A."/>
            <person name="Copeland A."/>
            <person name="Jando M."/>
            <person name="Mayilraj S."/>
            <person name="Glavina Del Rio T."/>
            <person name="Nolan M."/>
            <person name="Chen F."/>
            <person name="Lucas S."/>
            <person name="Tice H."/>
            <person name="Cheng J.F."/>
            <person name="Han C."/>
            <person name="Detter J.C."/>
            <person name="Bruce D."/>
            <person name="Goodwin L."/>
            <person name="Chain P."/>
            <person name="Pitluck S."/>
            <person name="Goker M."/>
            <person name="Ovchinikova G."/>
            <person name="Pati A."/>
            <person name="Ivanova N."/>
            <person name="Mavromatis K."/>
            <person name="Chen A."/>
            <person name="Palaniappan K."/>
            <person name="Land M."/>
            <person name="Hauser L."/>
            <person name="Chang Y.J."/>
            <person name="Jeffries C.D."/>
            <person name="Bristow J."/>
            <person name="Eisen J.A."/>
            <person name="Markowitz V."/>
            <person name="Hugenholtz P."/>
            <person name="Kyrpides N.C."/>
            <person name="Klenk H.P."/>
        </authorList>
    </citation>
    <scope>NUCLEOTIDE SEQUENCE [LARGE SCALE GENOMIC DNA]</scope>
    <source>
        <strain evidence="3">DSM 44728 / CIP 108903 / NRRL B-16338 / NBRC 102104 / LLR-40K-21</strain>
    </source>
</reference>
<protein>
    <submittedName>
        <fullName evidence="2">Transcriptional regulator, PadR-like family</fullName>
    </submittedName>
</protein>
<dbReference type="InterPro" id="IPR036388">
    <property type="entry name" value="WH-like_DNA-bd_sf"/>
</dbReference>
<dbReference type="KEGG" id="sna:Snas_1475"/>
<dbReference type="eggNOG" id="COG1695">
    <property type="taxonomic scope" value="Bacteria"/>
</dbReference>
<dbReference type="EMBL" id="CP001778">
    <property type="protein sequence ID" value="ADD41179.1"/>
    <property type="molecule type" value="Genomic_DNA"/>
</dbReference>
<sequence>MIYTCRMREPTFHILTALADQPRYGYDIIQEVSTLSNGRVSLQAGTLYAALDRLTDEGLIHADREEVVRGRLRRYYQLSDTGGAALRTEIARMRADAEAAEARLRRPGTARPQVAS</sequence>
<dbReference type="InterPro" id="IPR005149">
    <property type="entry name" value="Tscrpt_reg_PadR_N"/>
</dbReference>
<dbReference type="PANTHER" id="PTHR33169">
    <property type="entry name" value="PADR-FAMILY TRANSCRIPTIONAL REGULATOR"/>
    <property type="match status" value="1"/>
</dbReference>
<dbReference type="InterPro" id="IPR052509">
    <property type="entry name" value="Metal_resp_DNA-bind_regulator"/>
</dbReference>
<dbReference type="AlphaFoldDB" id="D3PVC6"/>
<dbReference type="Gene3D" id="1.10.10.10">
    <property type="entry name" value="Winged helix-like DNA-binding domain superfamily/Winged helix DNA-binding domain"/>
    <property type="match status" value="1"/>
</dbReference>
<dbReference type="Proteomes" id="UP000000844">
    <property type="component" value="Chromosome"/>
</dbReference>